<accession>A0A6J5KZZ6</accession>
<dbReference type="EMBL" id="LR796205">
    <property type="protein sequence ID" value="CAB4126546.1"/>
    <property type="molecule type" value="Genomic_DNA"/>
</dbReference>
<evidence type="ECO:0000256" key="3">
    <source>
        <dbReference type="SAM" id="MobiDB-lite"/>
    </source>
</evidence>
<comment type="subcellular location">
    <subcellularLocation>
        <location evidence="1">Virion</location>
    </subcellularLocation>
</comment>
<dbReference type="Gene3D" id="2.160.20.10">
    <property type="entry name" value="Single-stranded right-handed beta-helix, Pectin lyase-like"/>
    <property type="match status" value="1"/>
</dbReference>
<protein>
    <submittedName>
        <fullName evidence="4">Uncharacterized protein</fullName>
    </submittedName>
</protein>
<dbReference type="GO" id="GO:0019058">
    <property type="term" value="P:viral life cycle"/>
    <property type="evidence" value="ECO:0007669"/>
    <property type="project" value="UniProtKB-ARBA"/>
</dbReference>
<sequence length="413" mass="42568">MATQVYQLSGGGFSSLPNPTVLSPRSPTTNDTISSSGNPYQIGQYWQNTILNLLFLYEGRGVWVQIDMNPLGDFPITPFVVGPIGQAGYQTIQSALNAAAANSTAAYIFLQPGNYTENLIFPNIPITLGGDRGLLATVVGQHTPSATANLELTQLLLISSTDILNSSASGTSSIEISSSFILVTDGYVFDLPNWTGELLMDDCGEASTNDGVVNNTAGVTIKFLNTEMGAGTSKTMTLTGNGNLRFDTCNVNCPVNIAGSGTFLTQNGCVFRNNVTIGGSKTSTIIETVFITGSNAAITYSSSGTGYISGVTVNSSNNPAIAGSGSGTLTLGNINFISNIALSGSLTLAYIPAQLVASIINLGTALVTSGSGAPMLSAPQGSLYLRTDGSSSSTRAYINSNGSTGWIAVTTAS</sequence>
<feature type="region of interest" description="Disordered" evidence="3">
    <location>
        <begin position="16"/>
        <end position="35"/>
    </location>
</feature>
<gene>
    <name evidence="4" type="ORF">UFOVP80_32</name>
</gene>
<dbReference type="SUPFAM" id="SSF51126">
    <property type="entry name" value="Pectin lyase-like"/>
    <property type="match status" value="1"/>
</dbReference>
<organism evidence="4">
    <name type="scientific">uncultured Caudovirales phage</name>
    <dbReference type="NCBI Taxonomy" id="2100421"/>
    <lineage>
        <taxon>Viruses</taxon>
        <taxon>Duplodnaviria</taxon>
        <taxon>Heunggongvirae</taxon>
        <taxon>Uroviricota</taxon>
        <taxon>Caudoviricetes</taxon>
        <taxon>Peduoviridae</taxon>
        <taxon>Maltschvirus</taxon>
        <taxon>Maltschvirus maltsch</taxon>
    </lineage>
</organism>
<evidence type="ECO:0000256" key="1">
    <source>
        <dbReference type="ARBA" id="ARBA00004328"/>
    </source>
</evidence>
<dbReference type="InterPro" id="IPR012334">
    <property type="entry name" value="Pectin_lyas_fold"/>
</dbReference>
<reference evidence="4" key="1">
    <citation type="submission" date="2020-04" db="EMBL/GenBank/DDBJ databases">
        <authorList>
            <person name="Chiriac C."/>
            <person name="Salcher M."/>
            <person name="Ghai R."/>
            <person name="Kavagutti S V."/>
        </authorList>
    </citation>
    <scope>NUCLEOTIDE SEQUENCE</scope>
</reference>
<keyword evidence="2" id="KW-0946">Virion</keyword>
<proteinExistence type="predicted"/>
<dbReference type="GO" id="GO:0051701">
    <property type="term" value="P:biological process involved in interaction with host"/>
    <property type="evidence" value="ECO:0007669"/>
    <property type="project" value="UniProtKB-ARBA"/>
</dbReference>
<dbReference type="InterPro" id="IPR011050">
    <property type="entry name" value="Pectin_lyase_fold/virulence"/>
</dbReference>
<name>A0A6J5KZZ6_9CAUD</name>
<evidence type="ECO:0000256" key="2">
    <source>
        <dbReference type="ARBA" id="ARBA00022844"/>
    </source>
</evidence>
<evidence type="ECO:0000313" key="4">
    <source>
        <dbReference type="EMBL" id="CAB4126546.1"/>
    </source>
</evidence>
<dbReference type="GO" id="GO:0044423">
    <property type="term" value="C:virion component"/>
    <property type="evidence" value="ECO:0007669"/>
    <property type="project" value="UniProtKB-KW"/>
</dbReference>